<dbReference type="STRING" id="1576369.SAMN05421753_10886"/>
<dbReference type="SMART" id="SM00849">
    <property type="entry name" value="Lactamase_B"/>
    <property type="match status" value="1"/>
</dbReference>
<dbReference type="RefSeq" id="WP_175517388.1">
    <property type="nucleotide sequence ID" value="NZ_FOQD01000008.1"/>
</dbReference>
<name>A0A1I3HJ34_9PLAN</name>
<feature type="domain" description="Metallo-beta-lactamase" evidence="1">
    <location>
        <begin position="18"/>
        <end position="195"/>
    </location>
</feature>
<dbReference type="Gene3D" id="3.60.15.10">
    <property type="entry name" value="Ribonuclease Z/Hydroxyacylglutathione hydrolase-like"/>
    <property type="match status" value="1"/>
</dbReference>
<proteinExistence type="predicted"/>
<evidence type="ECO:0000313" key="3">
    <source>
        <dbReference type="Proteomes" id="UP000199518"/>
    </source>
</evidence>
<dbReference type="AlphaFoldDB" id="A0A1I3HJ34"/>
<protein>
    <submittedName>
        <fullName evidence="2">Ribonuclease BN, tRNA processing enzyme</fullName>
    </submittedName>
</protein>
<dbReference type="PANTHER" id="PTHR46018:SF2">
    <property type="entry name" value="ZINC PHOSPHODIESTERASE ELAC PROTEIN 1"/>
    <property type="match status" value="1"/>
</dbReference>
<accession>A0A1I3HJ34</accession>
<organism evidence="2 3">
    <name type="scientific">Planctomicrobium piriforme</name>
    <dbReference type="NCBI Taxonomy" id="1576369"/>
    <lineage>
        <taxon>Bacteria</taxon>
        <taxon>Pseudomonadati</taxon>
        <taxon>Planctomycetota</taxon>
        <taxon>Planctomycetia</taxon>
        <taxon>Planctomycetales</taxon>
        <taxon>Planctomycetaceae</taxon>
        <taxon>Planctomicrobium</taxon>
    </lineage>
</organism>
<dbReference type="GO" id="GO:0042781">
    <property type="term" value="F:3'-tRNA processing endoribonuclease activity"/>
    <property type="evidence" value="ECO:0007669"/>
    <property type="project" value="TreeGrafter"/>
</dbReference>
<reference evidence="3" key="1">
    <citation type="submission" date="2016-10" db="EMBL/GenBank/DDBJ databases">
        <authorList>
            <person name="Varghese N."/>
            <person name="Submissions S."/>
        </authorList>
    </citation>
    <scope>NUCLEOTIDE SEQUENCE [LARGE SCALE GENOMIC DNA]</scope>
    <source>
        <strain evidence="3">DSM 26348</strain>
    </source>
</reference>
<dbReference type="Pfam" id="PF12706">
    <property type="entry name" value="Lactamase_B_2"/>
    <property type="match status" value="1"/>
</dbReference>
<gene>
    <name evidence="2" type="ORF">SAMN05421753_10886</name>
</gene>
<keyword evidence="3" id="KW-1185">Reference proteome</keyword>
<sequence>MRIELLGTGGYFANDRRQTACLLLPELGLAFDGGSALFRISDRLQTPELKLFLTHAHLDHIVGLPYLLMPVHSKQVQRIAVHATQATLDAVKTHLFATPVFPVPVPFSCEEITSPGSMNIASDVTLRWQALPSHPGGSMAYRIDVTDGDGQRSMAYVTDTSLDGSYTDFIRGVDLLIHECYFSDEKAHLAARTGHCSASEVARLAVEAEVGRMVIVHVDPTIPLEDPVGVEGMRQIFPQTTLGYDGLSLEF</sequence>
<dbReference type="PANTHER" id="PTHR46018">
    <property type="entry name" value="ZINC PHOSPHODIESTERASE ELAC PROTEIN 1"/>
    <property type="match status" value="1"/>
</dbReference>
<dbReference type="Proteomes" id="UP000199518">
    <property type="component" value="Unassembled WGS sequence"/>
</dbReference>
<evidence type="ECO:0000259" key="1">
    <source>
        <dbReference type="SMART" id="SM00849"/>
    </source>
</evidence>
<dbReference type="EMBL" id="FOQD01000008">
    <property type="protein sequence ID" value="SFI35745.1"/>
    <property type="molecule type" value="Genomic_DNA"/>
</dbReference>
<evidence type="ECO:0000313" key="2">
    <source>
        <dbReference type="EMBL" id="SFI35745.1"/>
    </source>
</evidence>
<dbReference type="InterPro" id="IPR001279">
    <property type="entry name" value="Metallo-B-lactamas"/>
</dbReference>
<dbReference type="InterPro" id="IPR036866">
    <property type="entry name" value="RibonucZ/Hydroxyglut_hydro"/>
</dbReference>
<dbReference type="SUPFAM" id="SSF56281">
    <property type="entry name" value="Metallo-hydrolase/oxidoreductase"/>
    <property type="match status" value="1"/>
</dbReference>